<evidence type="ECO:0000313" key="2">
    <source>
        <dbReference type="EMBL" id="KAK4504377.1"/>
    </source>
</evidence>
<comment type="caution">
    <text evidence="2">The sequence shown here is derived from an EMBL/GenBank/DDBJ whole genome shotgun (WGS) entry which is preliminary data.</text>
</comment>
<sequence>MAAAEFTPREQRMMALAWRCFDGEPKVDFDKLARLNGMTNKGSAYNAWTKIRKKLAGELAAAPTKRTPKKRGRADSDDSDETPTKKGKGRKASLSKETVSSDDDEDAVAKVETPDDED</sequence>
<organism evidence="2 3">
    <name type="scientific">Zasmidium cellare</name>
    <name type="common">Wine cellar mold</name>
    <name type="synonym">Racodium cellare</name>
    <dbReference type="NCBI Taxonomy" id="395010"/>
    <lineage>
        <taxon>Eukaryota</taxon>
        <taxon>Fungi</taxon>
        <taxon>Dikarya</taxon>
        <taxon>Ascomycota</taxon>
        <taxon>Pezizomycotina</taxon>
        <taxon>Dothideomycetes</taxon>
        <taxon>Dothideomycetidae</taxon>
        <taxon>Mycosphaerellales</taxon>
        <taxon>Mycosphaerellaceae</taxon>
        <taxon>Zasmidium</taxon>
    </lineage>
</organism>
<evidence type="ECO:0000313" key="3">
    <source>
        <dbReference type="Proteomes" id="UP001305779"/>
    </source>
</evidence>
<evidence type="ECO:0000256" key="1">
    <source>
        <dbReference type="SAM" id="MobiDB-lite"/>
    </source>
</evidence>
<gene>
    <name evidence="2" type="ORF">PRZ48_005293</name>
</gene>
<accession>A0ABR0ES10</accession>
<name>A0ABR0ES10_ZASCE</name>
<protein>
    <submittedName>
        <fullName evidence="2">Uncharacterized protein</fullName>
    </submittedName>
</protein>
<reference evidence="2 3" key="1">
    <citation type="journal article" date="2023" name="G3 (Bethesda)">
        <title>A chromosome-level genome assembly of Zasmidium syzygii isolated from banana leaves.</title>
        <authorList>
            <person name="van Westerhoven A.C."/>
            <person name="Mehrabi R."/>
            <person name="Talebi R."/>
            <person name="Steentjes M.B.F."/>
            <person name="Corcolon B."/>
            <person name="Chong P.A."/>
            <person name="Kema G.H.J."/>
            <person name="Seidl M.F."/>
        </authorList>
    </citation>
    <scope>NUCLEOTIDE SEQUENCE [LARGE SCALE GENOMIC DNA]</scope>
    <source>
        <strain evidence="2 3">P124</strain>
    </source>
</reference>
<keyword evidence="3" id="KW-1185">Reference proteome</keyword>
<dbReference type="Proteomes" id="UP001305779">
    <property type="component" value="Unassembled WGS sequence"/>
</dbReference>
<dbReference type="EMBL" id="JAXOVC010000003">
    <property type="protein sequence ID" value="KAK4504377.1"/>
    <property type="molecule type" value="Genomic_DNA"/>
</dbReference>
<proteinExistence type="predicted"/>
<feature type="region of interest" description="Disordered" evidence="1">
    <location>
        <begin position="57"/>
        <end position="118"/>
    </location>
</feature>
<feature type="compositionally biased region" description="Basic and acidic residues" evidence="1">
    <location>
        <begin position="107"/>
        <end position="118"/>
    </location>
</feature>